<evidence type="ECO:0000313" key="1">
    <source>
        <dbReference type="EMBL" id="KAG6467573.1"/>
    </source>
</evidence>
<organism evidence="1 2">
    <name type="scientific">Zingiber officinale</name>
    <name type="common">Ginger</name>
    <name type="synonym">Amomum zingiber</name>
    <dbReference type="NCBI Taxonomy" id="94328"/>
    <lineage>
        <taxon>Eukaryota</taxon>
        <taxon>Viridiplantae</taxon>
        <taxon>Streptophyta</taxon>
        <taxon>Embryophyta</taxon>
        <taxon>Tracheophyta</taxon>
        <taxon>Spermatophyta</taxon>
        <taxon>Magnoliopsida</taxon>
        <taxon>Liliopsida</taxon>
        <taxon>Zingiberales</taxon>
        <taxon>Zingiberaceae</taxon>
        <taxon>Zingiber</taxon>
    </lineage>
</organism>
<proteinExistence type="predicted"/>
<dbReference type="Proteomes" id="UP000734854">
    <property type="component" value="Unassembled WGS sequence"/>
</dbReference>
<dbReference type="EMBL" id="JACMSC010000035">
    <property type="protein sequence ID" value="KAG6467573.1"/>
    <property type="molecule type" value="Genomic_DNA"/>
</dbReference>
<dbReference type="AlphaFoldDB" id="A0A8J5BWL5"/>
<keyword evidence="2" id="KW-1185">Reference proteome</keyword>
<sequence length="51" mass="5864">MQKNWNLFSVSVGMAGTGLYQLSRKIRCGNFISIFLLHDYLSAEEKEPLKE</sequence>
<accession>A0A8J5BWL5</accession>
<reference evidence="1 2" key="1">
    <citation type="submission" date="2020-08" db="EMBL/GenBank/DDBJ databases">
        <title>Plant Genome Project.</title>
        <authorList>
            <person name="Zhang R.-G."/>
        </authorList>
    </citation>
    <scope>NUCLEOTIDE SEQUENCE [LARGE SCALE GENOMIC DNA]</scope>
    <source>
        <tissue evidence="1">Rhizome</tissue>
    </source>
</reference>
<evidence type="ECO:0000313" key="2">
    <source>
        <dbReference type="Proteomes" id="UP000734854"/>
    </source>
</evidence>
<comment type="caution">
    <text evidence="1">The sequence shown here is derived from an EMBL/GenBank/DDBJ whole genome shotgun (WGS) entry which is preliminary data.</text>
</comment>
<name>A0A8J5BWL5_ZINOF</name>
<protein>
    <submittedName>
        <fullName evidence="1">Uncharacterized protein</fullName>
    </submittedName>
</protein>
<gene>
    <name evidence="1" type="ORF">ZIOFF_074603</name>
</gene>